<dbReference type="EMBL" id="AGNL01009931">
    <property type="protein sequence ID" value="EJK69531.1"/>
    <property type="molecule type" value="Genomic_DNA"/>
</dbReference>
<dbReference type="SUPFAM" id="SSF81901">
    <property type="entry name" value="HCP-like"/>
    <property type="match status" value="1"/>
</dbReference>
<evidence type="ECO:0008006" key="3">
    <source>
        <dbReference type="Google" id="ProtNLM"/>
    </source>
</evidence>
<gene>
    <name evidence="1" type="ORF">THAOC_09201</name>
</gene>
<organism evidence="1 2">
    <name type="scientific">Thalassiosira oceanica</name>
    <name type="common">Marine diatom</name>
    <dbReference type="NCBI Taxonomy" id="159749"/>
    <lineage>
        <taxon>Eukaryota</taxon>
        <taxon>Sar</taxon>
        <taxon>Stramenopiles</taxon>
        <taxon>Ochrophyta</taxon>
        <taxon>Bacillariophyta</taxon>
        <taxon>Coscinodiscophyceae</taxon>
        <taxon>Thalassiosirophycidae</taxon>
        <taxon>Thalassiosirales</taxon>
        <taxon>Thalassiosiraceae</taxon>
        <taxon>Thalassiosira</taxon>
    </lineage>
</organism>
<dbReference type="InterPro" id="IPR006597">
    <property type="entry name" value="Sel1-like"/>
</dbReference>
<protein>
    <recommendedName>
        <fullName evidence="3">Sel1 repeat family protein</fullName>
    </recommendedName>
</protein>
<evidence type="ECO:0000313" key="2">
    <source>
        <dbReference type="Proteomes" id="UP000266841"/>
    </source>
</evidence>
<feature type="non-terminal residue" evidence="1">
    <location>
        <position position="1"/>
    </location>
</feature>
<dbReference type="Gene3D" id="1.25.40.10">
    <property type="entry name" value="Tetratricopeptide repeat domain"/>
    <property type="match status" value="1"/>
</dbReference>
<evidence type="ECO:0000313" key="1">
    <source>
        <dbReference type="EMBL" id="EJK69531.1"/>
    </source>
</evidence>
<reference evidence="1 2" key="1">
    <citation type="journal article" date="2012" name="Genome Biol.">
        <title>Genome and low-iron response of an oceanic diatom adapted to chronic iron limitation.</title>
        <authorList>
            <person name="Lommer M."/>
            <person name="Specht M."/>
            <person name="Roy A.S."/>
            <person name="Kraemer L."/>
            <person name="Andreson R."/>
            <person name="Gutowska M.A."/>
            <person name="Wolf J."/>
            <person name="Bergner S.V."/>
            <person name="Schilhabel M.B."/>
            <person name="Klostermeier U.C."/>
            <person name="Beiko R.G."/>
            <person name="Rosenstiel P."/>
            <person name="Hippler M."/>
            <person name="Laroche J."/>
        </authorList>
    </citation>
    <scope>NUCLEOTIDE SEQUENCE [LARGE SCALE GENOMIC DNA]</scope>
    <source>
        <strain evidence="1 2">CCMP1005</strain>
    </source>
</reference>
<proteinExistence type="predicted"/>
<comment type="caution">
    <text evidence="1">The sequence shown here is derived from an EMBL/GenBank/DDBJ whole genome shotgun (WGS) entry which is preliminary data.</text>
</comment>
<name>K0T851_THAOC</name>
<dbReference type="Proteomes" id="UP000266841">
    <property type="component" value="Unassembled WGS sequence"/>
</dbReference>
<accession>K0T851</accession>
<dbReference type="InterPro" id="IPR011990">
    <property type="entry name" value="TPR-like_helical_dom_sf"/>
</dbReference>
<keyword evidence="2" id="KW-1185">Reference proteome</keyword>
<dbReference type="Pfam" id="PF08238">
    <property type="entry name" value="Sel1"/>
    <property type="match status" value="2"/>
</dbReference>
<dbReference type="AlphaFoldDB" id="K0T851"/>
<sequence>HGLQPDIPRAIELWTEAARLGDLDAHFKIGRLYFKGEGVEQDGQPGSRLILGLHEWTDENHELAVQHWMISAKMGDENSLNNIKKMFMKGHATKAQYAEALKGYPDRIGRDQESPA</sequence>